<protein>
    <recommendedName>
        <fullName evidence="1">DUF6273 domain-containing protein</fullName>
    </recommendedName>
</protein>
<feature type="domain" description="DUF6273" evidence="1">
    <location>
        <begin position="25"/>
        <end position="202"/>
    </location>
</feature>
<reference evidence="2" key="1">
    <citation type="submission" date="2017-05" db="EMBL/GenBank/DDBJ databases">
        <title>The Genome Sequence of Enterococcus sp. 9E7_DIV0242.</title>
        <authorList>
            <consortium name="The Broad Institute Genomics Platform"/>
            <consortium name="The Broad Institute Genomic Center for Infectious Diseases"/>
            <person name="Earl A."/>
            <person name="Manson A."/>
            <person name="Schwartman J."/>
            <person name="Gilmore M."/>
            <person name="Abouelleil A."/>
            <person name="Cao P."/>
            <person name="Chapman S."/>
            <person name="Cusick C."/>
            <person name="Shea T."/>
            <person name="Young S."/>
            <person name="Neafsey D."/>
            <person name="Nusbaum C."/>
            <person name="Birren B."/>
        </authorList>
    </citation>
    <scope>NUCLEOTIDE SEQUENCE [LARGE SCALE GENOMIC DNA]</scope>
    <source>
        <strain evidence="2">9E7_DIV0242</strain>
    </source>
</reference>
<sequence length="204" mass="23294">MKEYTIGSSLNFGGFTWQILDNKKDALLLITDTIIEQRSYHDAYTEITWAGCALRSYLNGSFYDAFSEADKARILPVTNKNPNNEWYNTTGGEETEDHIFLLSLEEVACMYFGDSSTNLYRPGKNQRYWFQRKDPNNSKRLAKLLDKDGEWWWLRSPGRVNVKAAYIHGTDGNIGIQGNNILKGNISDGRCTGGVRPTLWLKHP</sequence>
<evidence type="ECO:0000313" key="2">
    <source>
        <dbReference type="EMBL" id="OTP11614.1"/>
    </source>
</evidence>
<dbReference type="RefSeq" id="WP_086350694.1">
    <property type="nucleotide sequence ID" value="NZ_CP147247.1"/>
</dbReference>
<evidence type="ECO:0000313" key="4">
    <source>
        <dbReference type="Proteomes" id="UP000195141"/>
    </source>
</evidence>
<organism evidence="2">
    <name type="scientific">Candidatus Enterococcus clewellii</name>
    <dbReference type="NCBI Taxonomy" id="1834193"/>
    <lineage>
        <taxon>Bacteria</taxon>
        <taxon>Bacillati</taxon>
        <taxon>Bacillota</taxon>
        <taxon>Bacilli</taxon>
        <taxon>Lactobacillales</taxon>
        <taxon>Enterococcaceae</taxon>
        <taxon>Enterococcus</taxon>
    </lineage>
</organism>
<dbReference type="EMBL" id="NGMM01000007">
    <property type="protein sequence ID" value="OTP11614.1"/>
    <property type="molecule type" value="Genomic_DNA"/>
</dbReference>
<dbReference type="OrthoDB" id="384490at2"/>
<dbReference type="AlphaFoldDB" id="A0A242K2W0"/>
<proteinExistence type="predicted"/>
<name>A0A242K2W0_9ENTE</name>
<accession>A0A242K2W0</accession>
<dbReference type="EMBL" id="CP147247">
    <property type="protein sequence ID" value="WYJ91651.1"/>
    <property type="molecule type" value="Genomic_DNA"/>
</dbReference>
<reference evidence="3" key="3">
    <citation type="submission" date="2024-03" db="EMBL/GenBank/DDBJ databases">
        <title>The Genome Sequence of Enterococcus sp. DIV0242b.</title>
        <authorList>
            <consortium name="The Broad Institute Genomics Platform"/>
            <consortium name="The Broad Institute Microbial Omics Core"/>
            <consortium name="The Broad Institute Genomic Center for Infectious Diseases"/>
            <person name="Earl A."/>
            <person name="Manson A."/>
            <person name="Gilmore M."/>
            <person name="Schwartman J."/>
            <person name="Shea T."/>
            <person name="Abouelleil A."/>
            <person name="Cao P."/>
            <person name="Chapman S."/>
            <person name="Cusick C."/>
            <person name="Young S."/>
            <person name="Neafsey D."/>
            <person name="Nusbaum C."/>
            <person name="Birren B."/>
        </authorList>
    </citation>
    <scope>NUCLEOTIDE SEQUENCE</scope>
    <source>
        <strain evidence="3">9E7_DIV0242</strain>
    </source>
</reference>
<evidence type="ECO:0000259" key="1">
    <source>
        <dbReference type="Pfam" id="PF19789"/>
    </source>
</evidence>
<reference evidence="3" key="2">
    <citation type="submission" date="2017-05" db="EMBL/GenBank/DDBJ databases">
        <authorList>
            <consortium name="The Broad Institute Genomics Platform"/>
            <consortium name="The Broad Institute Genomic Center for Infectious Diseases"/>
            <person name="Earl A."/>
            <person name="Manson A."/>
            <person name="Schwartman J."/>
            <person name="Gilmore M."/>
            <person name="Abouelleil A."/>
            <person name="Cao P."/>
            <person name="Chapman S."/>
            <person name="Cusick C."/>
            <person name="Shea T."/>
            <person name="Young S."/>
            <person name="Neafsey D."/>
            <person name="Nusbaum C."/>
            <person name="Birren B."/>
        </authorList>
    </citation>
    <scope>NUCLEOTIDE SEQUENCE</scope>
    <source>
        <strain evidence="3">9E7_DIV0242</strain>
    </source>
</reference>
<gene>
    <name evidence="3" type="ORF">A5888_003419</name>
    <name evidence="2" type="ORF">A5888_003713</name>
</gene>
<dbReference type="InterPro" id="IPR046240">
    <property type="entry name" value="DUF6273"/>
</dbReference>
<evidence type="ECO:0000313" key="3">
    <source>
        <dbReference type="EMBL" id="WYJ91651.1"/>
    </source>
</evidence>
<dbReference type="Pfam" id="PF19789">
    <property type="entry name" value="DUF6273"/>
    <property type="match status" value="1"/>
</dbReference>
<dbReference type="Proteomes" id="UP000195141">
    <property type="component" value="Chromosome"/>
</dbReference>
<keyword evidence="4" id="KW-1185">Reference proteome</keyword>